<feature type="region of interest" description="Disordered" evidence="1">
    <location>
        <begin position="402"/>
        <end position="438"/>
    </location>
</feature>
<gene>
    <name evidence="2" type="ORF">GRI41_08415</name>
</gene>
<evidence type="ECO:0000256" key="1">
    <source>
        <dbReference type="SAM" id="MobiDB-lite"/>
    </source>
</evidence>
<organism evidence="2 3">
    <name type="scientific">Pontixanthobacter aquaemixtae</name>
    <dbReference type="NCBI Taxonomy" id="1958940"/>
    <lineage>
        <taxon>Bacteria</taxon>
        <taxon>Pseudomonadati</taxon>
        <taxon>Pseudomonadota</taxon>
        <taxon>Alphaproteobacteria</taxon>
        <taxon>Sphingomonadales</taxon>
        <taxon>Erythrobacteraceae</taxon>
        <taxon>Pontixanthobacter</taxon>
    </lineage>
</organism>
<keyword evidence="3" id="KW-1185">Reference proteome</keyword>
<sequence length="936" mass="100609">MQALDPLALIRQTFSEREAFLAAKEKITNTDIPLVPPGQFTTGVTYPSAKEGKPEWHLPHYILHRQNDRWSTNLTLNRATSDPGAPIGSLSIDLQSLPPPAGHATSRAIPHTLALRLGFHVPVVGDPATDSPAPRPEGAAEFAGDWENLDPDTIGIVKLEIAPNGPDDLIVVAHENCPPKRCIVGKELAQFVDGKAMVSFRSEAKTVSLHLSREGDHLVVSEHVDIHDPQSPGDYLTTHIFMLKRAIRDLPIIWMDLGTPDPVTGNVRRSVTQIPDHQTYARILSVMTDPVHAARLELTCSATVGQRIMRQVFVGNLRTADFVAETGKKSFEMDQIVAATIRNQLAAAVLNNPADLNSFSTIFEVHKPATLPPPTPPPPPPHRGDLGSILIGGLVSGLLRGNSSGTTSDFRSSSRSEVSARSSHMSSASREAISSRNRARVDAAERFRMARDAAGTGNAARAALPATNAAATLKIEQVAKESLIDRKLPRHTLVEPTGEPVLTRRGDSAVQIVAPFTFDLQRHAYMFDMPPENAQGLVLLRHEVSTGGRTASFFQEGLDSKLYYYEPEEFRLARDDNAPFAPSMLFHLSEVVDPEADEGEGIAFEVTLTYRAVPYINPSLLTQARAEFGPDARFAPISPTINSLTISLPGESGAADIVLRDEAEVDFSNGISDMINLTEDQYLQFTRALQTASGIGLEGHVEAVLMDGTIASVPVRVGLRDSAEFAFDHAVDSVDANTARVTLRNRIESPVRIDHIHDVALPDGASAAPTQLASADPIEPGATTNVDFALNPPGTPSASLDPQFDASVLPDFLAILSQTTITQGYSDRDFSIDVSIDPAFFASAASDLGPLTAIEIAFRTLEEPVLLTAAQPSQTVTLPMPLLLFITNASDAQHYSYQITDIHGGERGEATAYTAGSGNLEVTPVAGANPFGGGFG</sequence>
<dbReference type="EMBL" id="WTYX01000001">
    <property type="protein sequence ID" value="MXO90841.1"/>
    <property type="molecule type" value="Genomic_DNA"/>
</dbReference>
<reference evidence="2 3" key="1">
    <citation type="submission" date="2019-12" db="EMBL/GenBank/DDBJ databases">
        <title>Genomic-based taxomic classification of the family Erythrobacteraceae.</title>
        <authorList>
            <person name="Xu L."/>
        </authorList>
    </citation>
    <scope>NUCLEOTIDE SEQUENCE [LARGE SCALE GENOMIC DNA]</scope>
    <source>
        <strain evidence="2 3">KCTC 52763</strain>
    </source>
</reference>
<evidence type="ECO:0000313" key="3">
    <source>
        <dbReference type="Proteomes" id="UP000442714"/>
    </source>
</evidence>
<dbReference type="Proteomes" id="UP000442714">
    <property type="component" value="Unassembled WGS sequence"/>
</dbReference>
<name>A0A844ZR91_9SPHN</name>
<evidence type="ECO:0000313" key="2">
    <source>
        <dbReference type="EMBL" id="MXO90841.1"/>
    </source>
</evidence>
<proteinExistence type="predicted"/>
<comment type="caution">
    <text evidence="2">The sequence shown here is derived from an EMBL/GenBank/DDBJ whole genome shotgun (WGS) entry which is preliminary data.</text>
</comment>
<dbReference type="AlphaFoldDB" id="A0A844ZR91"/>
<feature type="compositionally biased region" description="Pro residues" evidence="1">
    <location>
        <begin position="370"/>
        <end position="381"/>
    </location>
</feature>
<accession>A0A844ZR91</accession>
<feature type="region of interest" description="Disordered" evidence="1">
    <location>
        <begin position="368"/>
        <end position="387"/>
    </location>
</feature>
<feature type="compositionally biased region" description="Low complexity" evidence="1">
    <location>
        <begin position="402"/>
        <end position="436"/>
    </location>
</feature>
<protein>
    <submittedName>
        <fullName evidence="2">Uncharacterized protein</fullName>
    </submittedName>
</protein>